<dbReference type="EC" id="4.3.1.17" evidence="11"/>
<name>A0ABR6WVK2_9FIRM</name>
<keyword evidence="5 11" id="KW-0004">4Fe-4S</keyword>
<keyword evidence="7 11" id="KW-0408">Iron</keyword>
<evidence type="ECO:0000259" key="13">
    <source>
        <dbReference type="Pfam" id="PF03313"/>
    </source>
</evidence>
<dbReference type="PANTHER" id="PTHR30182:SF1">
    <property type="entry name" value="L-SERINE DEHYDRATASE 1"/>
    <property type="match status" value="1"/>
</dbReference>
<evidence type="ECO:0000313" key="14">
    <source>
        <dbReference type="EMBL" id="MBC3804239.1"/>
    </source>
</evidence>
<evidence type="ECO:0000256" key="11">
    <source>
        <dbReference type="RuleBase" id="RU366059"/>
    </source>
</evidence>
<dbReference type="EMBL" id="WJBC01000008">
    <property type="protein sequence ID" value="MBC3804239.1"/>
    <property type="molecule type" value="Genomic_DNA"/>
</dbReference>
<comment type="cofactor">
    <cofactor evidence="1 11">
        <name>[4Fe-4S] cluster</name>
        <dbReference type="ChEBI" id="CHEBI:49883"/>
    </cofactor>
</comment>
<evidence type="ECO:0000256" key="10">
    <source>
        <dbReference type="ARBA" id="ARBA00049406"/>
    </source>
</evidence>
<evidence type="ECO:0000256" key="5">
    <source>
        <dbReference type="ARBA" id="ARBA00022485"/>
    </source>
</evidence>
<organism evidence="14 15">
    <name type="scientific">Acetobacterium fimetarium</name>
    <dbReference type="NCBI Taxonomy" id="52691"/>
    <lineage>
        <taxon>Bacteria</taxon>
        <taxon>Bacillati</taxon>
        <taxon>Bacillota</taxon>
        <taxon>Clostridia</taxon>
        <taxon>Eubacteriales</taxon>
        <taxon>Eubacteriaceae</taxon>
        <taxon>Acetobacterium</taxon>
    </lineage>
</organism>
<dbReference type="NCBIfam" id="TIGR00718">
    <property type="entry name" value="sda_alpha"/>
    <property type="match status" value="1"/>
</dbReference>
<dbReference type="RefSeq" id="WP_186842125.1">
    <property type="nucleotide sequence ID" value="NZ_WJBC01000008.1"/>
</dbReference>
<proteinExistence type="inferred from homology"/>
<evidence type="ECO:0000256" key="4">
    <source>
        <dbReference type="ARBA" id="ARBA00022432"/>
    </source>
</evidence>
<keyword evidence="6 11" id="KW-0479">Metal-binding</keyword>
<comment type="similarity">
    <text evidence="3 11">Belongs to the iron-sulfur dependent L-serine dehydratase family.</text>
</comment>
<sequence>MSFKALEEIVNITKKTDRPFWEVVLAEELSESQQTRAEALAKMENLYQAMKEADQNYDSLLKSPSRLVGGDGEKIARAIENGTMICGDFIGRVIAKAIKMGESNACMKRIVAAPTAGSCGVIPAVLLTYAEQNEIDEMRIIEALFVAAGIGEIIAHRAFIAGATGGCQAEIGSASAMAAGALAYLRDGDADTIVHAAALALKSLLGLACDPVAGLVEVPCVKRNVIGAVNALTSVDMALAGIRSQIPPDQVIDAMRLIGNAMPAALKETGEGGLAITPTGLAIAKGLKE</sequence>
<evidence type="ECO:0000256" key="7">
    <source>
        <dbReference type="ARBA" id="ARBA00023004"/>
    </source>
</evidence>
<dbReference type="InterPro" id="IPR005130">
    <property type="entry name" value="Ser_deHydtase-like_asu"/>
</dbReference>
<dbReference type="InterPro" id="IPR051318">
    <property type="entry name" value="Fe-S_L-Ser"/>
</dbReference>
<accession>A0ABR6WVK2</accession>
<evidence type="ECO:0000256" key="6">
    <source>
        <dbReference type="ARBA" id="ARBA00022723"/>
    </source>
</evidence>
<comment type="pathway">
    <text evidence="2">Carbohydrate biosynthesis; gluconeogenesis.</text>
</comment>
<dbReference type="Pfam" id="PF03313">
    <property type="entry name" value="SDH_alpha"/>
    <property type="match status" value="1"/>
</dbReference>
<protein>
    <recommendedName>
        <fullName evidence="11">L-serine dehydratase</fullName>
        <ecNumber evidence="11">4.3.1.17</ecNumber>
    </recommendedName>
</protein>
<keyword evidence="4 11" id="KW-0312">Gluconeogenesis</keyword>
<dbReference type="GO" id="GO:0003941">
    <property type="term" value="F:L-serine ammonia-lyase activity"/>
    <property type="evidence" value="ECO:0007669"/>
    <property type="project" value="UniProtKB-EC"/>
</dbReference>
<keyword evidence="9 11" id="KW-0456">Lyase</keyword>
<evidence type="ECO:0000256" key="12">
    <source>
        <dbReference type="SAM" id="Coils"/>
    </source>
</evidence>
<gene>
    <name evidence="14" type="primary">sdaAA</name>
    <name evidence="14" type="ORF">GH808_07305</name>
</gene>
<reference evidence="14 15" key="1">
    <citation type="journal article" date="2020" name="mSystems">
        <title>Defining Genomic and Predicted Metabolic Features of the Acetobacterium Genus.</title>
        <authorList>
            <person name="Ross D.E."/>
            <person name="Marshall C.W."/>
            <person name="Gulliver D."/>
            <person name="May H.D."/>
            <person name="Norman R.S."/>
        </authorList>
    </citation>
    <scope>NUCLEOTIDE SEQUENCE [LARGE SCALE GENOMIC DNA]</scope>
    <source>
        <strain evidence="14 15">DSM 8238</strain>
    </source>
</reference>
<comment type="catalytic activity">
    <reaction evidence="10 11">
        <text>L-serine = pyruvate + NH4(+)</text>
        <dbReference type="Rhea" id="RHEA:19169"/>
        <dbReference type="ChEBI" id="CHEBI:15361"/>
        <dbReference type="ChEBI" id="CHEBI:28938"/>
        <dbReference type="ChEBI" id="CHEBI:33384"/>
        <dbReference type="EC" id="4.3.1.17"/>
    </reaction>
</comment>
<evidence type="ECO:0000256" key="3">
    <source>
        <dbReference type="ARBA" id="ARBA00008636"/>
    </source>
</evidence>
<evidence type="ECO:0000256" key="8">
    <source>
        <dbReference type="ARBA" id="ARBA00023014"/>
    </source>
</evidence>
<comment type="caution">
    <text evidence="14">The sequence shown here is derived from an EMBL/GenBank/DDBJ whole genome shotgun (WGS) entry which is preliminary data.</text>
</comment>
<evidence type="ECO:0000313" key="15">
    <source>
        <dbReference type="Proteomes" id="UP000603234"/>
    </source>
</evidence>
<feature type="domain" description="Serine dehydratase-like alpha subunit" evidence="13">
    <location>
        <begin position="19"/>
        <end position="275"/>
    </location>
</feature>
<dbReference type="PANTHER" id="PTHR30182">
    <property type="entry name" value="L-SERINE DEHYDRATASE"/>
    <property type="match status" value="1"/>
</dbReference>
<keyword evidence="8 11" id="KW-0411">Iron-sulfur</keyword>
<evidence type="ECO:0000256" key="1">
    <source>
        <dbReference type="ARBA" id="ARBA00001966"/>
    </source>
</evidence>
<keyword evidence="15" id="KW-1185">Reference proteome</keyword>
<dbReference type="Proteomes" id="UP000603234">
    <property type="component" value="Unassembled WGS sequence"/>
</dbReference>
<evidence type="ECO:0000256" key="2">
    <source>
        <dbReference type="ARBA" id="ARBA00004742"/>
    </source>
</evidence>
<evidence type="ECO:0000256" key="9">
    <source>
        <dbReference type="ARBA" id="ARBA00023239"/>
    </source>
</evidence>
<keyword evidence="12" id="KW-0175">Coiled coil</keyword>
<feature type="coiled-coil region" evidence="12">
    <location>
        <begin position="29"/>
        <end position="63"/>
    </location>
</feature>
<dbReference type="InterPro" id="IPR004642">
    <property type="entry name" value="Ser_deHydtase_asu"/>
</dbReference>